<dbReference type="GO" id="GO:0005737">
    <property type="term" value="C:cytoplasm"/>
    <property type="evidence" value="ECO:0007669"/>
    <property type="project" value="TreeGrafter"/>
</dbReference>
<reference evidence="3 4" key="1">
    <citation type="submission" date="2020-08" db="EMBL/GenBank/DDBJ databases">
        <title>Complete genome sequence of Entomobacter blattae G55GP.</title>
        <authorList>
            <person name="Poehlein A."/>
            <person name="Guzman J."/>
            <person name="Daniel R."/>
            <person name="Vilcinskas A."/>
        </authorList>
    </citation>
    <scope>NUCLEOTIDE SEQUENCE [LARGE SCALE GENOMIC DNA]</scope>
    <source>
        <strain evidence="3 4">G55GP</strain>
    </source>
</reference>
<dbReference type="Gene3D" id="3.30.9.10">
    <property type="entry name" value="D-Amino Acid Oxidase, subunit A, domain 2"/>
    <property type="match status" value="1"/>
</dbReference>
<dbReference type="KEGG" id="ebla:JGUZn3_08630"/>
<accession>A0A7H1NQN5</accession>
<evidence type="ECO:0000313" key="3">
    <source>
        <dbReference type="EMBL" id="QNT78095.1"/>
    </source>
</evidence>
<dbReference type="PANTHER" id="PTHR13847">
    <property type="entry name" value="SARCOSINE DEHYDROGENASE-RELATED"/>
    <property type="match status" value="1"/>
</dbReference>
<organism evidence="3 4">
    <name type="scientific">Entomobacter blattae</name>
    <dbReference type="NCBI Taxonomy" id="2762277"/>
    <lineage>
        <taxon>Bacteria</taxon>
        <taxon>Pseudomonadati</taxon>
        <taxon>Pseudomonadota</taxon>
        <taxon>Alphaproteobacteria</taxon>
        <taxon>Acetobacterales</taxon>
        <taxon>Acetobacteraceae</taxon>
        <taxon>Entomobacter</taxon>
    </lineage>
</organism>
<protein>
    <submittedName>
        <fullName evidence="3">Gamma-glutamylputrescine oxidoreductase</fullName>
        <ecNumber evidence="3">1.4.3.-</ecNumber>
    </submittedName>
</protein>
<dbReference type="PANTHER" id="PTHR13847:SF281">
    <property type="entry name" value="FAD DEPENDENT OXIDOREDUCTASE DOMAIN-CONTAINING PROTEIN"/>
    <property type="match status" value="1"/>
</dbReference>
<gene>
    <name evidence="3" type="primary">puuB</name>
    <name evidence="3" type="ORF">JGUZn3_08630</name>
</gene>
<dbReference type="Gene3D" id="3.50.50.60">
    <property type="entry name" value="FAD/NAD(P)-binding domain"/>
    <property type="match status" value="1"/>
</dbReference>
<keyword evidence="4" id="KW-1185">Reference proteome</keyword>
<dbReference type="RefSeq" id="WP_203414464.1">
    <property type="nucleotide sequence ID" value="NZ_CP060244.1"/>
</dbReference>
<dbReference type="EC" id="1.4.3.-" evidence="3"/>
<dbReference type="InterPro" id="IPR006076">
    <property type="entry name" value="FAD-dep_OxRdtase"/>
</dbReference>
<keyword evidence="1 3" id="KW-0560">Oxidoreductase</keyword>
<evidence type="ECO:0000313" key="4">
    <source>
        <dbReference type="Proteomes" id="UP000516349"/>
    </source>
</evidence>
<dbReference type="SUPFAM" id="SSF51905">
    <property type="entry name" value="FAD/NAD(P)-binding domain"/>
    <property type="match status" value="1"/>
</dbReference>
<dbReference type="Proteomes" id="UP000516349">
    <property type="component" value="Chromosome"/>
</dbReference>
<name>A0A7H1NQN5_9PROT</name>
<dbReference type="GO" id="GO:0016491">
    <property type="term" value="F:oxidoreductase activity"/>
    <property type="evidence" value="ECO:0007669"/>
    <property type="project" value="UniProtKB-KW"/>
</dbReference>
<feature type="domain" description="FAD dependent oxidoreductase" evidence="2">
    <location>
        <begin position="64"/>
        <end position="420"/>
    </location>
</feature>
<dbReference type="InterPro" id="IPR036188">
    <property type="entry name" value="FAD/NAD-bd_sf"/>
</dbReference>
<dbReference type="Pfam" id="PF01266">
    <property type="entry name" value="DAO"/>
    <property type="match status" value="1"/>
</dbReference>
<evidence type="ECO:0000259" key="2">
    <source>
        <dbReference type="Pfam" id="PF01266"/>
    </source>
</evidence>
<dbReference type="EMBL" id="CP060244">
    <property type="protein sequence ID" value="QNT78095.1"/>
    <property type="molecule type" value="Genomic_DNA"/>
</dbReference>
<proteinExistence type="predicted"/>
<sequence>MSIQKPTLLGQADFSITGYTSAEEWSCQVKEGRIQDGHTIPNYYEATVTPWIAQPTLEEDVQADVVVVGGGLLGVSAALHLARAGVDVALIERKHIGSGASGRNGGQLTPGLARWEAEKLITQFSEEEAKRLWRFSSFEAMDLIDSLTAEYGFEVDRHHGHITAAIHPGHIQTLEKGREARIYLGDDVARVMDREEIQNHVHSPLYFGGLYDPLGGHLHPLAFVRGLAYAFVKEGGRIFENSVVQAVEKTENGFVVKTPHGQARAKKAVILGVHHATSGLLGQILPTTMPLYSYVGLTAPVEGLADSLMPTHKAVYDTSFQIDYFRPVNANCFIFGGEGTGGQLAPEQVKSYLEGRLATIFPQQKEWDFQCLWSGKTDLTCNGAVDCRKEYEGEAASLYAVHGWSGHGIAQTVRIGQAISDDFLGKTDDFALLSSIRHFPIPFAEQISPFVIPLVKSWARVNSYVSPGKMISF</sequence>
<evidence type="ECO:0000256" key="1">
    <source>
        <dbReference type="ARBA" id="ARBA00023002"/>
    </source>
</evidence>
<dbReference type="AlphaFoldDB" id="A0A7H1NQN5"/>